<evidence type="ECO:0000256" key="1">
    <source>
        <dbReference type="ARBA" id="ARBA00025771"/>
    </source>
</evidence>
<dbReference type="PROSITE" id="PS50250">
    <property type="entry name" value="PCI"/>
    <property type="match status" value="1"/>
</dbReference>
<dbReference type="GO" id="GO:0006368">
    <property type="term" value="P:transcription elongation by RNA polymerase II"/>
    <property type="evidence" value="ECO:0007669"/>
    <property type="project" value="TreeGrafter"/>
</dbReference>
<gene>
    <name evidence="3" type="ORF">CPEL01642_LOCUS19090</name>
</gene>
<feature type="domain" description="PCI" evidence="2">
    <location>
        <begin position="186"/>
        <end position="372"/>
    </location>
</feature>
<reference evidence="3" key="1">
    <citation type="submission" date="2021-01" db="EMBL/GenBank/DDBJ databases">
        <authorList>
            <person name="Corre E."/>
            <person name="Pelletier E."/>
            <person name="Niang G."/>
            <person name="Scheremetjew M."/>
            <person name="Finn R."/>
            <person name="Kale V."/>
            <person name="Holt S."/>
            <person name="Cochrane G."/>
            <person name="Meng A."/>
            <person name="Brown T."/>
            <person name="Cohen L."/>
        </authorList>
    </citation>
    <scope>NUCLEOTIDE SEQUENCE</scope>
    <source>
        <strain evidence="3">PLY182g</strain>
    </source>
</reference>
<dbReference type="InterPro" id="IPR036388">
    <property type="entry name" value="WH-like_DNA-bd_sf"/>
</dbReference>
<accession>A0A7S0LNH2</accession>
<dbReference type="InterPro" id="IPR000717">
    <property type="entry name" value="PCI_dom"/>
</dbReference>
<evidence type="ECO:0000259" key="2">
    <source>
        <dbReference type="PROSITE" id="PS50250"/>
    </source>
</evidence>
<dbReference type="GO" id="GO:0000973">
    <property type="term" value="P:post-transcriptional tethering of RNA polymerase II gene DNA at nuclear periphery"/>
    <property type="evidence" value="ECO:0007669"/>
    <property type="project" value="TreeGrafter"/>
</dbReference>
<dbReference type="GO" id="GO:0070390">
    <property type="term" value="C:transcription export complex 2"/>
    <property type="evidence" value="ECO:0007669"/>
    <property type="project" value="TreeGrafter"/>
</dbReference>
<dbReference type="Pfam" id="PF01399">
    <property type="entry name" value="PCI"/>
    <property type="match status" value="1"/>
</dbReference>
<protein>
    <recommendedName>
        <fullName evidence="2">PCI domain-containing protein</fullName>
    </recommendedName>
</protein>
<comment type="similarity">
    <text evidence="1">Belongs to the CSN12 family.</text>
</comment>
<dbReference type="GO" id="GO:0003690">
    <property type="term" value="F:double-stranded DNA binding"/>
    <property type="evidence" value="ECO:0007669"/>
    <property type="project" value="InterPro"/>
</dbReference>
<dbReference type="EMBL" id="HBEY01039982">
    <property type="protein sequence ID" value="CAD8615709.1"/>
    <property type="molecule type" value="Transcribed_RNA"/>
</dbReference>
<sequence>MGNRALLEQLRLGKVNLQAKCEDALDEPYDLMLLQHFHYLRETDKGDPLEAYKHCEKACDAFLQAFKHDTSWSLPVVHELALSLRTAAAAADKSATASKGRSQREDAANMLQKFFSAAVTDRGSLKDSKKWGVLIIINALFKIYFSLNNLRLCQNLIRAVEGFKEGMQALERKQVEGRGFLLAEVVTYKYFVGRLSLLNSHISRAEAELSFAHEHCPPSHRQNKRLILRYLVPVRMALGKFPTRALLEKYHLSYYAPICRAVHLGDVSTFEAELAKLQQALIRHGSYLLVERSKLITYRNFFQRVHALTEAAAGTQTTRLDIAKFRQCLASTGVEMDCDEIECVLANLIYSGYIKGYLSHQHGKIVVSKGNAFPPVASVVGDS</sequence>
<dbReference type="SMART" id="SM00753">
    <property type="entry name" value="PAM"/>
    <property type="match status" value="1"/>
</dbReference>
<name>A0A7S0LNH2_9EUKA</name>
<evidence type="ECO:0000313" key="3">
    <source>
        <dbReference type="EMBL" id="CAD8615709.1"/>
    </source>
</evidence>
<dbReference type="Gene3D" id="1.10.10.10">
    <property type="entry name" value="Winged helix-like DNA-binding domain superfamily/Winged helix DNA-binding domain"/>
    <property type="match status" value="1"/>
</dbReference>
<dbReference type="FunFam" id="1.10.10.10:FF:000146">
    <property type="entry name" value="PCI domain-containing protein 2 homolog"/>
    <property type="match status" value="1"/>
</dbReference>
<proteinExistence type="inferred from homology"/>
<dbReference type="GO" id="GO:0003723">
    <property type="term" value="F:RNA binding"/>
    <property type="evidence" value="ECO:0007669"/>
    <property type="project" value="InterPro"/>
</dbReference>
<dbReference type="InterPro" id="IPR045114">
    <property type="entry name" value="Csn12-like"/>
</dbReference>
<organism evidence="3">
    <name type="scientific">Coccolithus braarudii</name>
    <dbReference type="NCBI Taxonomy" id="221442"/>
    <lineage>
        <taxon>Eukaryota</taxon>
        <taxon>Haptista</taxon>
        <taxon>Haptophyta</taxon>
        <taxon>Prymnesiophyceae</taxon>
        <taxon>Coccolithales</taxon>
        <taxon>Coccolithaceae</taxon>
        <taxon>Coccolithus</taxon>
    </lineage>
</organism>
<dbReference type="PANTHER" id="PTHR12732:SF0">
    <property type="entry name" value="PCI DOMAIN-CONTAINING PROTEIN 2"/>
    <property type="match status" value="1"/>
</dbReference>
<dbReference type="AlphaFoldDB" id="A0A7S0LNH2"/>
<dbReference type="PANTHER" id="PTHR12732">
    <property type="entry name" value="UNCHARACTERIZED PROTEASOME COMPONENT REGION PCI-CONTAINING"/>
    <property type="match status" value="1"/>
</dbReference>
<dbReference type="GO" id="GO:0016973">
    <property type="term" value="P:poly(A)+ mRNA export from nucleus"/>
    <property type="evidence" value="ECO:0007669"/>
    <property type="project" value="TreeGrafter"/>
</dbReference>